<comment type="pathway">
    <text evidence="1">Cell wall biogenesis; peptidoglycan biosynthesis.</text>
</comment>
<dbReference type="Gene3D" id="2.40.440.10">
    <property type="entry name" value="L,D-transpeptidase catalytic domain-like"/>
    <property type="match status" value="1"/>
</dbReference>
<evidence type="ECO:0000256" key="6">
    <source>
        <dbReference type="ARBA" id="ARBA00023316"/>
    </source>
</evidence>
<dbReference type="RefSeq" id="WP_301756051.1">
    <property type="nucleotide sequence ID" value="NZ_JAUJSQ010000007.1"/>
</dbReference>
<dbReference type="Proteomes" id="UP001171606">
    <property type="component" value="Unassembled WGS sequence"/>
</dbReference>
<evidence type="ECO:0000256" key="3">
    <source>
        <dbReference type="ARBA" id="ARBA00022679"/>
    </source>
</evidence>
<evidence type="ECO:0000259" key="7">
    <source>
        <dbReference type="Pfam" id="PF03734"/>
    </source>
</evidence>
<dbReference type="CDD" id="cd16913">
    <property type="entry name" value="YkuD_like"/>
    <property type="match status" value="1"/>
</dbReference>
<sequence length="151" mass="15966">MSSGSTRNQQVGGKKSSAAKSIVVDRSGQSVQAFDGAETVFRFDCVTGDSEHPTDRGAFRIMRKYPSYRSRACNVQMDYAMFFTGDGKAFHPYHGPMPLSLVFLAAADSDAVAVTVDSLSAGQGGYAALVRSPSRAALATLAGGCDTLARR</sequence>
<evidence type="ECO:0000256" key="5">
    <source>
        <dbReference type="ARBA" id="ARBA00022984"/>
    </source>
</evidence>
<dbReference type="InterPro" id="IPR050979">
    <property type="entry name" value="LD-transpeptidase"/>
</dbReference>
<dbReference type="PANTHER" id="PTHR30582:SF2">
    <property type="entry name" value="L,D-TRANSPEPTIDASE YCIB-RELATED"/>
    <property type="match status" value="1"/>
</dbReference>
<feature type="domain" description="L,D-TPase catalytic" evidence="7">
    <location>
        <begin position="20"/>
        <end position="92"/>
    </location>
</feature>
<dbReference type="EMBL" id="JAUJSQ010000007">
    <property type="protein sequence ID" value="MDN7933457.1"/>
    <property type="molecule type" value="Genomic_DNA"/>
</dbReference>
<keyword evidence="4" id="KW-0133">Cell shape</keyword>
<dbReference type="InterPro" id="IPR038063">
    <property type="entry name" value="Transpep_catalytic_dom"/>
</dbReference>
<evidence type="ECO:0000313" key="9">
    <source>
        <dbReference type="Proteomes" id="UP001171606"/>
    </source>
</evidence>
<comment type="similarity">
    <text evidence="2">Belongs to the YkuD family.</text>
</comment>
<keyword evidence="6" id="KW-0961">Cell wall biogenesis/degradation</keyword>
<dbReference type="SUPFAM" id="SSF141523">
    <property type="entry name" value="L,D-transpeptidase catalytic domain-like"/>
    <property type="match status" value="1"/>
</dbReference>
<gene>
    <name evidence="8" type="ORF">QZM52_19395</name>
</gene>
<dbReference type="GO" id="GO:0016740">
    <property type="term" value="F:transferase activity"/>
    <property type="evidence" value="ECO:0007669"/>
    <property type="project" value="UniProtKB-KW"/>
</dbReference>
<evidence type="ECO:0000256" key="2">
    <source>
        <dbReference type="ARBA" id="ARBA00005992"/>
    </source>
</evidence>
<dbReference type="PANTHER" id="PTHR30582">
    <property type="entry name" value="L,D-TRANSPEPTIDASE"/>
    <property type="match status" value="1"/>
</dbReference>
<protein>
    <submittedName>
        <fullName evidence="8">L,D-transpeptidase</fullName>
        <ecNumber evidence="8">2.-.-.-</ecNumber>
    </submittedName>
</protein>
<keyword evidence="3 8" id="KW-0808">Transferase</keyword>
<dbReference type="Pfam" id="PF03734">
    <property type="entry name" value="YkuD"/>
    <property type="match status" value="1"/>
</dbReference>
<keyword evidence="5" id="KW-0573">Peptidoglycan synthesis</keyword>
<dbReference type="InterPro" id="IPR005490">
    <property type="entry name" value="LD_TPept_cat_dom"/>
</dbReference>
<proteinExistence type="inferred from homology"/>
<dbReference type="EC" id="2.-.-.-" evidence="8"/>
<evidence type="ECO:0000256" key="1">
    <source>
        <dbReference type="ARBA" id="ARBA00004752"/>
    </source>
</evidence>
<name>A0ABT8PE89_9BURK</name>
<evidence type="ECO:0000313" key="8">
    <source>
        <dbReference type="EMBL" id="MDN7933457.1"/>
    </source>
</evidence>
<keyword evidence="9" id="KW-1185">Reference proteome</keyword>
<evidence type="ECO:0000256" key="4">
    <source>
        <dbReference type="ARBA" id="ARBA00022960"/>
    </source>
</evidence>
<reference evidence="8" key="1">
    <citation type="submission" date="2023-07" db="EMBL/GenBank/DDBJ databases">
        <title>A collection of bacterial strains from the Burkholderia cepacia Research Laboratory and Repository.</title>
        <authorList>
            <person name="Lipuma J."/>
            <person name="Spilker T."/>
            <person name="Caverly L."/>
        </authorList>
    </citation>
    <scope>NUCLEOTIDE SEQUENCE</scope>
    <source>
        <strain evidence="8">AU42020</strain>
    </source>
</reference>
<comment type="caution">
    <text evidence="8">The sequence shown here is derived from an EMBL/GenBank/DDBJ whole genome shotgun (WGS) entry which is preliminary data.</text>
</comment>
<accession>A0ABT8PE89</accession>
<organism evidence="8 9">
    <name type="scientific">Burkholderia metallica</name>
    <dbReference type="NCBI Taxonomy" id="488729"/>
    <lineage>
        <taxon>Bacteria</taxon>
        <taxon>Pseudomonadati</taxon>
        <taxon>Pseudomonadota</taxon>
        <taxon>Betaproteobacteria</taxon>
        <taxon>Burkholderiales</taxon>
        <taxon>Burkholderiaceae</taxon>
        <taxon>Burkholderia</taxon>
        <taxon>Burkholderia cepacia complex</taxon>
    </lineage>
</organism>